<dbReference type="PANTHER" id="PTHR47074:SF61">
    <property type="entry name" value="RNASE H TYPE-1 DOMAIN-CONTAINING PROTEIN"/>
    <property type="match status" value="1"/>
</dbReference>
<accession>A0A7J9MCD0</accession>
<dbReference type="AlphaFoldDB" id="A0A7J9MCD0"/>
<dbReference type="InterPro" id="IPR052929">
    <property type="entry name" value="RNase_H-like_EbsB-rel"/>
</dbReference>
<evidence type="ECO:0008006" key="3">
    <source>
        <dbReference type="Google" id="ProtNLM"/>
    </source>
</evidence>
<dbReference type="PANTHER" id="PTHR47074">
    <property type="entry name" value="BNAC02G40300D PROTEIN"/>
    <property type="match status" value="1"/>
</dbReference>
<keyword evidence="2" id="KW-1185">Reference proteome</keyword>
<protein>
    <recommendedName>
        <fullName evidence="3">RNase H type-1 domain-containing protein</fullName>
    </recommendedName>
</protein>
<dbReference type="EMBL" id="JABFAF010000010">
    <property type="protein sequence ID" value="MBA0868765.1"/>
    <property type="molecule type" value="Genomic_DNA"/>
</dbReference>
<name>A0A7J9MCD0_GOSSC</name>
<dbReference type="Proteomes" id="UP000593576">
    <property type="component" value="Unassembled WGS sequence"/>
</dbReference>
<sequence>MVWRFSGNFIPTIVNLNYRRIAMNTLCPRCCKSLEDSIHMFCDFPISVETWIATSEQCRIFCCGLWTLWTSRNCLIHEMKTMFGKEILDWTITYVREPGRIEKEKLTRMRDLDKWEPPHEPFLKINFDGVYDPQHARFGSGVVVRNLLGEILAFMVVGHRAISSPFVAKVQMCVQVLRLGIRMGIECVIIEGDSLEPIKKVKSDSLAKENLEKGEDLYMSGGALDFVRKKEERRRQQIKFREGKFLEYNE</sequence>
<proteinExistence type="predicted"/>
<dbReference type="OrthoDB" id="1002626at2759"/>
<reference evidence="1 2" key="1">
    <citation type="journal article" date="2019" name="Genome Biol. Evol.">
        <title>Insights into the evolution of the New World diploid cottons (Gossypium, subgenus Houzingenia) based on genome sequencing.</title>
        <authorList>
            <person name="Grover C.E."/>
            <person name="Arick M.A. 2nd"/>
            <person name="Thrash A."/>
            <person name="Conover J.L."/>
            <person name="Sanders W.S."/>
            <person name="Peterson D.G."/>
            <person name="Frelichowski J.E."/>
            <person name="Scheffler J.A."/>
            <person name="Scheffler B.E."/>
            <person name="Wendel J.F."/>
        </authorList>
    </citation>
    <scope>NUCLEOTIDE SEQUENCE [LARGE SCALE GENOMIC DNA]</scope>
    <source>
        <strain evidence="1">1</strain>
        <tissue evidence="1">Leaf</tissue>
    </source>
</reference>
<gene>
    <name evidence="1" type="ORF">Goshw_018542</name>
</gene>
<comment type="caution">
    <text evidence="1">The sequence shown here is derived from an EMBL/GenBank/DDBJ whole genome shotgun (WGS) entry which is preliminary data.</text>
</comment>
<evidence type="ECO:0000313" key="2">
    <source>
        <dbReference type="Proteomes" id="UP000593576"/>
    </source>
</evidence>
<organism evidence="1 2">
    <name type="scientific">Gossypium schwendimanii</name>
    <name type="common">Cotton</name>
    <dbReference type="NCBI Taxonomy" id="34291"/>
    <lineage>
        <taxon>Eukaryota</taxon>
        <taxon>Viridiplantae</taxon>
        <taxon>Streptophyta</taxon>
        <taxon>Embryophyta</taxon>
        <taxon>Tracheophyta</taxon>
        <taxon>Spermatophyta</taxon>
        <taxon>Magnoliopsida</taxon>
        <taxon>eudicotyledons</taxon>
        <taxon>Gunneridae</taxon>
        <taxon>Pentapetalae</taxon>
        <taxon>rosids</taxon>
        <taxon>malvids</taxon>
        <taxon>Malvales</taxon>
        <taxon>Malvaceae</taxon>
        <taxon>Malvoideae</taxon>
        <taxon>Gossypium</taxon>
    </lineage>
</organism>
<evidence type="ECO:0000313" key="1">
    <source>
        <dbReference type="EMBL" id="MBA0868765.1"/>
    </source>
</evidence>